<dbReference type="AlphaFoldDB" id="A0A3P7PSP1"/>
<name>A0A3P7PSP1_CYLGO</name>
<gene>
    <name evidence="2" type="ORF">CGOC_LOCUS8923</name>
</gene>
<evidence type="ECO:0000313" key="2">
    <source>
        <dbReference type="EMBL" id="VDN21006.1"/>
    </source>
</evidence>
<evidence type="ECO:0000256" key="1">
    <source>
        <dbReference type="SAM" id="MobiDB-lite"/>
    </source>
</evidence>
<sequence length="173" mass="20567">MYDEERSDTLNISDVEEWKLYKYRPLLRFFNFLLFREYTKKLQRLRKADRLLEVEAEIREKENLRQQNLRELELRMNAMLGRPGSSPFNNNPKEKIGLNARLDLCESKMKEMQLTLEKIHILVREVAATMGGNVTQETLPPTPPGRKSSFSSNYRRHHFLRNQHVSEESDVDE</sequence>
<keyword evidence="3" id="KW-1185">Reference proteome</keyword>
<proteinExistence type="predicted"/>
<feature type="region of interest" description="Disordered" evidence="1">
    <location>
        <begin position="133"/>
        <end position="154"/>
    </location>
</feature>
<dbReference type="EMBL" id="UYRV01105346">
    <property type="protein sequence ID" value="VDN21006.1"/>
    <property type="molecule type" value="Genomic_DNA"/>
</dbReference>
<evidence type="ECO:0000313" key="3">
    <source>
        <dbReference type="Proteomes" id="UP000271889"/>
    </source>
</evidence>
<organism evidence="2 3">
    <name type="scientific">Cylicostephanus goldi</name>
    <name type="common">Nematode worm</name>
    <dbReference type="NCBI Taxonomy" id="71465"/>
    <lineage>
        <taxon>Eukaryota</taxon>
        <taxon>Metazoa</taxon>
        <taxon>Ecdysozoa</taxon>
        <taxon>Nematoda</taxon>
        <taxon>Chromadorea</taxon>
        <taxon>Rhabditida</taxon>
        <taxon>Rhabditina</taxon>
        <taxon>Rhabditomorpha</taxon>
        <taxon>Strongyloidea</taxon>
        <taxon>Strongylidae</taxon>
        <taxon>Cylicostephanus</taxon>
    </lineage>
</organism>
<protein>
    <submittedName>
        <fullName evidence="2">Uncharacterized protein</fullName>
    </submittedName>
</protein>
<accession>A0A3P7PSP1</accession>
<dbReference type="Proteomes" id="UP000271889">
    <property type="component" value="Unassembled WGS sequence"/>
</dbReference>
<dbReference type="OrthoDB" id="8879391at2759"/>
<reference evidence="2 3" key="1">
    <citation type="submission" date="2018-11" db="EMBL/GenBank/DDBJ databases">
        <authorList>
            <consortium name="Pathogen Informatics"/>
        </authorList>
    </citation>
    <scope>NUCLEOTIDE SEQUENCE [LARGE SCALE GENOMIC DNA]</scope>
</reference>